<accession>A0ABY2BNW4</accession>
<dbReference type="Pfam" id="PF00296">
    <property type="entry name" value="Bac_luciferase"/>
    <property type="match status" value="1"/>
</dbReference>
<evidence type="ECO:0000256" key="3">
    <source>
        <dbReference type="ARBA" id="ARBA00023002"/>
    </source>
</evidence>
<keyword evidence="2" id="KW-0288">FMN</keyword>
<feature type="domain" description="Luciferase-like" evidence="5">
    <location>
        <begin position="1"/>
        <end position="236"/>
    </location>
</feature>
<dbReference type="Gene3D" id="3.20.20.30">
    <property type="entry name" value="Luciferase-like domain"/>
    <property type="match status" value="1"/>
</dbReference>
<dbReference type="InterPro" id="IPR036661">
    <property type="entry name" value="Luciferase-like_sf"/>
</dbReference>
<dbReference type="InterPro" id="IPR050172">
    <property type="entry name" value="SsuD_RutA_monooxygenase"/>
</dbReference>
<dbReference type="PANTHER" id="PTHR42847">
    <property type="entry name" value="ALKANESULFONATE MONOOXYGENASE"/>
    <property type="match status" value="1"/>
</dbReference>
<dbReference type="SUPFAM" id="SSF51679">
    <property type="entry name" value="Bacterial luciferase-like"/>
    <property type="match status" value="1"/>
</dbReference>
<keyword evidence="4 6" id="KW-0503">Monooxygenase</keyword>
<keyword evidence="7" id="KW-1185">Reference proteome</keyword>
<proteinExistence type="predicted"/>
<keyword evidence="3" id="KW-0560">Oxidoreductase</keyword>
<evidence type="ECO:0000259" key="5">
    <source>
        <dbReference type="Pfam" id="PF00296"/>
    </source>
</evidence>
<gene>
    <name evidence="6" type="ORF">EV644_10316</name>
</gene>
<dbReference type="RefSeq" id="WP_132190204.1">
    <property type="nucleotide sequence ID" value="NZ_SLWM01000003.1"/>
</dbReference>
<evidence type="ECO:0000256" key="2">
    <source>
        <dbReference type="ARBA" id="ARBA00022643"/>
    </source>
</evidence>
<dbReference type="PANTHER" id="PTHR42847:SF4">
    <property type="entry name" value="ALKANESULFONATE MONOOXYGENASE-RELATED"/>
    <property type="match status" value="1"/>
</dbReference>
<sequence>MKVGVMLPVGGSDGPDGRMPEWADVRRIAESAEEAGLDSVWLADHFFYLAPDGTTYGMHEAWTLLSAVAAVTDRVELGTMVMCASFRDPGLVAKMAATIDEVSDGRLILGVGAGWHDPEYEANGLPTDHRVGRFAEWLEIVARLVRGETVTFDGKYHQVHEAALEPPAPRRIPILVAARQPRMLDLAARWADSWNTAWFGAVDDRVKSRLREFQLALATAGRPEDEVTKTVGLSVRDPEQRAVPEPDDHAFAGTVEDLATLFKDYESLGVEHLIVGMEPMSPRSVERLADAKRLAND</sequence>
<name>A0ABY2BNW4_9ACTN</name>
<protein>
    <submittedName>
        <fullName evidence="6">FMNH2-dependent dimethyl sulfone monooxygenase</fullName>
    </submittedName>
</protein>
<comment type="caution">
    <text evidence="6">The sequence shown here is derived from an EMBL/GenBank/DDBJ whole genome shotgun (WGS) entry which is preliminary data.</text>
</comment>
<evidence type="ECO:0000313" key="7">
    <source>
        <dbReference type="Proteomes" id="UP000295818"/>
    </source>
</evidence>
<keyword evidence="1" id="KW-0285">Flavoprotein</keyword>
<evidence type="ECO:0000256" key="1">
    <source>
        <dbReference type="ARBA" id="ARBA00022630"/>
    </source>
</evidence>
<evidence type="ECO:0000313" key="6">
    <source>
        <dbReference type="EMBL" id="TCO27321.1"/>
    </source>
</evidence>
<dbReference type="GO" id="GO:0004497">
    <property type="term" value="F:monooxygenase activity"/>
    <property type="evidence" value="ECO:0007669"/>
    <property type="project" value="UniProtKB-KW"/>
</dbReference>
<dbReference type="Proteomes" id="UP000295818">
    <property type="component" value="Unassembled WGS sequence"/>
</dbReference>
<organism evidence="6 7">
    <name type="scientific">Kribbella orskensis</name>
    <dbReference type="NCBI Taxonomy" id="2512216"/>
    <lineage>
        <taxon>Bacteria</taxon>
        <taxon>Bacillati</taxon>
        <taxon>Actinomycetota</taxon>
        <taxon>Actinomycetes</taxon>
        <taxon>Propionibacteriales</taxon>
        <taxon>Kribbellaceae</taxon>
        <taxon>Kribbella</taxon>
    </lineage>
</organism>
<reference evidence="6 7" key="1">
    <citation type="journal article" date="2015" name="Stand. Genomic Sci.">
        <title>Genomic Encyclopedia of Bacterial and Archaeal Type Strains, Phase III: the genomes of soil and plant-associated and newly described type strains.</title>
        <authorList>
            <person name="Whitman W.B."/>
            <person name="Woyke T."/>
            <person name="Klenk H.P."/>
            <person name="Zhou Y."/>
            <person name="Lilburn T.G."/>
            <person name="Beck B.J."/>
            <person name="De Vos P."/>
            <person name="Vandamme P."/>
            <person name="Eisen J.A."/>
            <person name="Garrity G."/>
            <person name="Hugenholtz P."/>
            <person name="Kyrpides N.C."/>
        </authorList>
    </citation>
    <scope>NUCLEOTIDE SEQUENCE [LARGE SCALE GENOMIC DNA]</scope>
    <source>
        <strain evidence="6 7">VKM Ac-2538</strain>
    </source>
</reference>
<dbReference type="InterPro" id="IPR011251">
    <property type="entry name" value="Luciferase-like_dom"/>
</dbReference>
<dbReference type="EMBL" id="SLWM01000003">
    <property type="protein sequence ID" value="TCO27321.1"/>
    <property type="molecule type" value="Genomic_DNA"/>
</dbReference>
<evidence type="ECO:0000256" key="4">
    <source>
        <dbReference type="ARBA" id="ARBA00023033"/>
    </source>
</evidence>